<dbReference type="InterPro" id="IPR036640">
    <property type="entry name" value="ABC1_TM_sf"/>
</dbReference>
<feature type="transmembrane region" description="Helical" evidence="8">
    <location>
        <begin position="155"/>
        <end position="173"/>
    </location>
</feature>
<dbReference type="InterPro" id="IPR039421">
    <property type="entry name" value="Type_1_exporter"/>
</dbReference>
<keyword evidence="4" id="KW-0547">Nucleotide-binding</keyword>
<evidence type="ECO:0000256" key="1">
    <source>
        <dbReference type="ARBA" id="ARBA00004651"/>
    </source>
</evidence>
<dbReference type="EMBL" id="LR214951">
    <property type="protein sequence ID" value="VEU59633.1"/>
    <property type="molecule type" value="Genomic_DNA"/>
</dbReference>
<dbReference type="Proteomes" id="UP000289440">
    <property type="component" value="Chromosome"/>
</dbReference>
<dbReference type="SUPFAM" id="SSF90123">
    <property type="entry name" value="ABC transporter transmembrane region"/>
    <property type="match status" value="1"/>
</dbReference>
<keyword evidence="6 8" id="KW-1133">Transmembrane helix</keyword>
<gene>
    <name evidence="11" type="primary">mldB1</name>
    <name evidence="11" type="ORF">NCTC10166_00612</name>
</gene>
<dbReference type="PROSITE" id="PS50893">
    <property type="entry name" value="ABC_TRANSPORTER_2"/>
    <property type="match status" value="1"/>
</dbReference>
<dbReference type="EC" id="3.6.3.44" evidence="11"/>
<evidence type="ECO:0000256" key="6">
    <source>
        <dbReference type="ARBA" id="ARBA00022989"/>
    </source>
</evidence>
<dbReference type="PANTHER" id="PTHR24221">
    <property type="entry name" value="ATP-BINDING CASSETTE SUB-FAMILY B"/>
    <property type="match status" value="1"/>
</dbReference>
<organism evidence="11 12">
    <name type="scientific">Mesomycoplasma neurolyticum</name>
    <dbReference type="NCBI Taxonomy" id="2120"/>
    <lineage>
        <taxon>Bacteria</taxon>
        <taxon>Bacillati</taxon>
        <taxon>Mycoplasmatota</taxon>
        <taxon>Mycoplasmoidales</taxon>
        <taxon>Metamycoplasmataceae</taxon>
        <taxon>Mesomycoplasma</taxon>
    </lineage>
</organism>
<evidence type="ECO:0000256" key="4">
    <source>
        <dbReference type="ARBA" id="ARBA00022741"/>
    </source>
</evidence>
<dbReference type="PROSITE" id="PS50929">
    <property type="entry name" value="ABC_TM1F"/>
    <property type="match status" value="1"/>
</dbReference>
<dbReference type="SMART" id="SM00382">
    <property type="entry name" value="AAA"/>
    <property type="match status" value="1"/>
</dbReference>
<evidence type="ECO:0000256" key="2">
    <source>
        <dbReference type="ARBA" id="ARBA00005417"/>
    </source>
</evidence>
<dbReference type="Gene3D" id="1.20.1560.10">
    <property type="entry name" value="ABC transporter type 1, transmembrane domain"/>
    <property type="match status" value="1"/>
</dbReference>
<sequence>MMKNIIWKKSKFSFLIKIKIFIYVFFLFFGTLFIYLPSLFLQKIYSNNWNVLQQIFLFFSLTLIARLFINYIIMFTGEKIKKSIEFSYREFIYQKLVSQENDVFTKTNINFLSISINKNINIYADNLTNIIQSIIFTTVAFLYSLIYLLLQHYSLFLFSFFIIIIWIFFSLFIKPKLFYSMKTLNKTEVEFTDDFNNILKNAYIPINLKKDKYVFNKIHSKNQNLYSKSKKFIIIKSLNSAFTNLIFGLSQIGIIIIGIFLQKKQLLSNENSLSSIIYLSGLMNIPLVRIEKFFNDLVSLKTSKTEIINNIEKWGLKRRELFFEPIETICFKNVSLNLTPKINLFKNVNITLEKNDILKISGKSGVGKSTFANLLIKKNIEYSGEILLNNKFNIKNYNINLGYIHQELSLFPGTIKENIVLDKGDDVNWNIFYKVLEIVNLVFLKDKIESDVSTLSIGEKRRIEIARVLYHEPEIIIFDEAFTGIDDFNKKIILEKMLSMLKNKIFIFITHDEKIQIHNKEIKIKKVNNEKN</sequence>
<keyword evidence="11" id="KW-0378">Hydrolase</keyword>
<evidence type="ECO:0000256" key="5">
    <source>
        <dbReference type="ARBA" id="ARBA00022840"/>
    </source>
</evidence>
<evidence type="ECO:0000256" key="7">
    <source>
        <dbReference type="ARBA" id="ARBA00023136"/>
    </source>
</evidence>
<evidence type="ECO:0000256" key="3">
    <source>
        <dbReference type="ARBA" id="ARBA00022692"/>
    </source>
</evidence>
<dbReference type="AlphaFoldDB" id="A0A449A650"/>
<accession>A0A449A650</accession>
<dbReference type="GO" id="GO:0016887">
    <property type="term" value="F:ATP hydrolysis activity"/>
    <property type="evidence" value="ECO:0007669"/>
    <property type="project" value="InterPro"/>
</dbReference>
<protein>
    <submittedName>
        <fullName evidence="11">ABC-type multidrug/protein/lipid transport system ATPase component</fullName>
        <ecNumber evidence="11">3.6.3.44</ecNumber>
    </submittedName>
</protein>
<dbReference type="GO" id="GO:0140359">
    <property type="term" value="F:ABC-type transporter activity"/>
    <property type="evidence" value="ECO:0007669"/>
    <property type="project" value="InterPro"/>
</dbReference>
<dbReference type="SUPFAM" id="SSF52540">
    <property type="entry name" value="P-loop containing nucleoside triphosphate hydrolases"/>
    <property type="match status" value="1"/>
</dbReference>
<dbReference type="GO" id="GO:0005524">
    <property type="term" value="F:ATP binding"/>
    <property type="evidence" value="ECO:0007669"/>
    <property type="project" value="UniProtKB-KW"/>
</dbReference>
<dbReference type="GO" id="GO:0005886">
    <property type="term" value="C:plasma membrane"/>
    <property type="evidence" value="ECO:0007669"/>
    <property type="project" value="UniProtKB-SubCell"/>
</dbReference>
<keyword evidence="5" id="KW-0067">ATP-binding</keyword>
<reference evidence="11 12" key="1">
    <citation type="submission" date="2019-01" db="EMBL/GenBank/DDBJ databases">
        <authorList>
            <consortium name="Pathogen Informatics"/>
        </authorList>
    </citation>
    <scope>NUCLEOTIDE SEQUENCE [LARGE SCALE GENOMIC DNA]</scope>
    <source>
        <strain evidence="11 12">NCTC10166</strain>
    </source>
</reference>
<dbReference type="InterPro" id="IPR011527">
    <property type="entry name" value="ABC1_TM_dom"/>
</dbReference>
<evidence type="ECO:0000313" key="11">
    <source>
        <dbReference type="EMBL" id="VEU59633.1"/>
    </source>
</evidence>
<evidence type="ECO:0000256" key="8">
    <source>
        <dbReference type="SAM" id="Phobius"/>
    </source>
</evidence>
<feature type="transmembrane region" description="Helical" evidence="8">
    <location>
        <begin position="52"/>
        <end position="73"/>
    </location>
</feature>
<keyword evidence="3 8" id="KW-0812">Transmembrane</keyword>
<dbReference type="Gene3D" id="3.40.50.300">
    <property type="entry name" value="P-loop containing nucleotide triphosphate hydrolases"/>
    <property type="match status" value="1"/>
</dbReference>
<keyword evidence="12" id="KW-1185">Reference proteome</keyword>
<feature type="transmembrane region" description="Helical" evidence="8">
    <location>
        <begin position="238"/>
        <end position="261"/>
    </location>
</feature>
<dbReference type="Pfam" id="PF00664">
    <property type="entry name" value="ABC_membrane"/>
    <property type="match status" value="1"/>
</dbReference>
<dbReference type="InterPro" id="IPR003593">
    <property type="entry name" value="AAA+_ATPase"/>
</dbReference>
<dbReference type="PANTHER" id="PTHR24221:SF503">
    <property type="entry name" value="MITOCHONDRIAL POTASSIUM CHANNEL ATP-BINDING SUBUNIT"/>
    <property type="match status" value="1"/>
</dbReference>
<feature type="domain" description="ABC transmembrane type-1" evidence="10">
    <location>
        <begin position="21"/>
        <end position="299"/>
    </location>
</feature>
<keyword evidence="7 8" id="KW-0472">Membrane</keyword>
<feature type="transmembrane region" description="Helical" evidence="8">
    <location>
        <begin position="20"/>
        <end position="40"/>
    </location>
</feature>
<evidence type="ECO:0000313" key="12">
    <source>
        <dbReference type="Proteomes" id="UP000289440"/>
    </source>
</evidence>
<evidence type="ECO:0000259" key="9">
    <source>
        <dbReference type="PROSITE" id="PS50893"/>
    </source>
</evidence>
<feature type="transmembrane region" description="Helical" evidence="8">
    <location>
        <begin position="127"/>
        <end position="149"/>
    </location>
</feature>
<dbReference type="InterPro" id="IPR003439">
    <property type="entry name" value="ABC_transporter-like_ATP-bd"/>
</dbReference>
<comment type="similarity">
    <text evidence="2">Belongs to the ABC transporter superfamily.</text>
</comment>
<dbReference type="OrthoDB" id="397513at2"/>
<dbReference type="Pfam" id="PF00005">
    <property type="entry name" value="ABC_tran"/>
    <property type="match status" value="1"/>
</dbReference>
<evidence type="ECO:0000259" key="10">
    <source>
        <dbReference type="PROSITE" id="PS50929"/>
    </source>
</evidence>
<feature type="domain" description="ABC transporter" evidence="9">
    <location>
        <begin position="329"/>
        <end position="527"/>
    </location>
</feature>
<proteinExistence type="inferred from homology"/>
<dbReference type="InterPro" id="IPR027417">
    <property type="entry name" value="P-loop_NTPase"/>
</dbReference>
<comment type="subcellular location">
    <subcellularLocation>
        <location evidence="1">Cell membrane</location>
        <topology evidence="1">Multi-pass membrane protein</topology>
    </subcellularLocation>
</comment>
<name>A0A449A650_9BACT</name>
<dbReference type="KEGG" id="mnu:NCTC10166_00612"/>